<dbReference type="EMBL" id="MF375894">
    <property type="protein sequence ID" value="AUV65266.1"/>
    <property type="molecule type" value="Genomic_DNA"/>
</dbReference>
<keyword evidence="1" id="KW-0472">Membrane</keyword>
<dbReference type="RefSeq" id="YP_009666659.1">
    <property type="nucleotide sequence ID" value="NC_043530.1"/>
</dbReference>
<evidence type="ECO:0000313" key="3">
    <source>
        <dbReference type="Proteomes" id="UP000297194"/>
    </source>
</evidence>
<keyword evidence="1" id="KW-0812">Transmembrane</keyword>
<keyword evidence="3" id="KW-1185">Reference proteome</keyword>
<accession>A0A2K9VS36</accession>
<reference evidence="2" key="1">
    <citation type="journal article" date="2017" name="Virus Genes">
        <title>The complete genome sequence of a third distinct baculovirus isolated from the true armyworm, Mythimna unipuncta, contains two copies of the lef-7 gene.</title>
        <authorList>
            <person name="Harrison R.L."/>
            <person name="Mowery J.D."/>
            <person name="Rowley D.L."/>
            <person name="Bauchan G.R."/>
            <person name="Theilmann D.A."/>
            <person name="Rohrmann G.F."/>
            <person name="Erlandson M.A."/>
        </authorList>
    </citation>
    <scope>NUCLEOTIDE SEQUENCE [LARGE SCALE GENOMIC DNA]</scope>
    <source>
        <strain evidence="2">#7</strain>
    </source>
</reference>
<dbReference type="Proteomes" id="UP000297194">
    <property type="component" value="Segment"/>
</dbReference>
<organism evidence="2 3">
    <name type="scientific">Mythimna unipuncta nucleopolyhedrovirus</name>
    <dbReference type="NCBI Taxonomy" id="447897"/>
    <lineage>
        <taxon>Viruses</taxon>
        <taxon>Viruses incertae sedis</taxon>
        <taxon>Naldaviricetes</taxon>
        <taxon>Lefavirales</taxon>
        <taxon>Baculoviridae</taxon>
        <taxon>Alphabaculovirus</taxon>
    </lineage>
</organism>
<protein>
    <submittedName>
        <fullName evidence="2">Uncharacterized protein</fullName>
    </submittedName>
</protein>
<proteinExistence type="predicted"/>
<sequence length="63" mass="7067">MESISYSVDYASIIVYDSNFSTVYRGHVSGDFFCSAKKYKSLIALACLIAQVLTHWALAIWLV</sequence>
<dbReference type="GeneID" id="40526939"/>
<feature type="transmembrane region" description="Helical" evidence="1">
    <location>
        <begin position="42"/>
        <end position="62"/>
    </location>
</feature>
<evidence type="ECO:0000313" key="2">
    <source>
        <dbReference type="EMBL" id="AUV65266.1"/>
    </source>
</evidence>
<keyword evidence="1" id="KW-1133">Transmembrane helix</keyword>
<dbReference type="KEGG" id="vg:40526939"/>
<name>A0A2K9VS36_9ABAC</name>
<evidence type="ECO:0000256" key="1">
    <source>
        <dbReference type="SAM" id="Phobius"/>
    </source>
</evidence>